<dbReference type="InterPro" id="IPR043129">
    <property type="entry name" value="ATPase_NBD"/>
</dbReference>
<reference evidence="4" key="1">
    <citation type="journal article" date="2015" name="PLoS ONE">
        <title>Comprehensive Evaluation of Toxoplasma gondii VEG and Neospora caninum LIV Genomes with Tachyzoite Stage Transcriptome and Proteome Defines Novel Transcript Features.</title>
        <authorList>
            <person name="Ramaprasad A."/>
            <person name="Mourier T."/>
            <person name="Naeem R."/>
            <person name="Malas T.B."/>
            <person name="Moussa E."/>
            <person name="Panigrahi A."/>
            <person name="Vermont S.J."/>
            <person name="Otto T.D."/>
            <person name="Wastling J."/>
            <person name="Pain A."/>
        </authorList>
    </citation>
    <scope>NUCLEOTIDE SEQUENCE</scope>
    <source>
        <strain evidence="4">VEG</strain>
    </source>
</reference>
<proteinExistence type="inferred from homology"/>
<gene>
    <name evidence="4" type="ORF">BN1205_002890</name>
</gene>
<feature type="region of interest" description="Disordered" evidence="3">
    <location>
        <begin position="399"/>
        <end position="449"/>
    </location>
</feature>
<comment type="similarity">
    <text evidence="2">Belongs to the actin family.</text>
</comment>
<feature type="region of interest" description="Disordered" evidence="3">
    <location>
        <begin position="96"/>
        <end position="132"/>
    </location>
</feature>
<dbReference type="EMBL" id="LN714502">
    <property type="protein sequence ID" value="CEL78512.1"/>
    <property type="molecule type" value="Genomic_DNA"/>
</dbReference>
<dbReference type="SMART" id="SM00268">
    <property type="entry name" value="ACTIN"/>
    <property type="match status" value="1"/>
</dbReference>
<feature type="compositionally biased region" description="Basic residues" evidence="3">
    <location>
        <begin position="410"/>
        <end position="420"/>
    </location>
</feature>
<dbReference type="Gene3D" id="3.30.420.40">
    <property type="match status" value="5"/>
</dbReference>
<sequence length="638" mass="67799">MFSSSPLPAAPLVFDWGTHTLRAGVSGDALPRWVAPSVVGLPHEALSSSAAFGFWLDDSASPSRKTGSDRCALAPLNPLEKRDHLDVSPVVSYLPACHAPSGEDGGPASREDREKAKRKRRGEDGRKEDRLADGGFPSFLGASAGWGNAPGVYAVDIPGFRRLLDTACGCRGMDEGSLEGRSLLLSEPNLTNRPLRDSFAEMLFEDFKVSRAFLCKKAALACFGCARTSGIVADVGHSNTSVCAVQEGFVLQRAIKEFPFGAGHCAAFTQGVLQQQGVSVTPGFAVVRSPLAAATRKGEREERDRRRKGCSAERRRSAEEGRREEDARGPEATAEAPSLPGFTRTVDEKHNEVVQVAPCPHVAQSYRLWGEMHIVEVLAQVLGECRPRPDASAMVAATLSSAASPQASRGRPKLGVRRGKSSSSRSGDSRDCGDGEKKREEKVEEDERTQLFVLPDGTKLSAAVTDAIRTAVPETLFSAPLRLHFFNLLSAASAGAREGDSERGAKVCDCELVEAVRECVSAAGAARRDTLAAVIPTGGGTLSPGFLERFKEELQQLPQDPALAPLLASTAGASLDGEGGFAGGCLRVVASAVEAERHFASWIGGSILGCLGSFSQFCVTQAEYEEYGARAALDRKCP</sequence>
<comment type="catalytic activity">
    <reaction evidence="1">
        <text>ATP + H2O = ADP + phosphate + H(+)</text>
        <dbReference type="Rhea" id="RHEA:13065"/>
        <dbReference type="ChEBI" id="CHEBI:15377"/>
        <dbReference type="ChEBI" id="CHEBI:15378"/>
        <dbReference type="ChEBI" id="CHEBI:30616"/>
        <dbReference type="ChEBI" id="CHEBI:43474"/>
        <dbReference type="ChEBI" id="CHEBI:456216"/>
    </reaction>
</comment>
<protein>
    <submittedName>
        <fullName evidence="4">Actin-like protein 3b, putative</fullName>
    </submittedName>
</protein>
<feature type="compositionally biased region" description="Basic and acidic residues" evidence="3">
    <location>
        <begin position="427"/>
        <end position="442"/>
    </location>
</feature>
<accession>A0A0F7VFA1</accession>
<feature type="region of interest" description="Disordered" evidence="3">
    <location>
        <begin position="295"/>
        <end position="345"/>
    </location>
</feature>
<dbReference type="Pfam" id="PF00022">
    <property type="entry name" value="Actin"/>
    <property type="match status" value="2"/>
</dbReference>
<dbReference type="InterPro" id="IPR004000">
    <property type="entry name" value="Actin"/>
</dbReference>
<evidence type="ECO:0000256" key="2">
    <source>
        <dbReference type="RuleBase" id="RU000487"/>
    </source>
</evidence>
<organism evidence="4">
    <name type="scientific">Toxoplasma gondii (strain ATCC 50861 / VEG)</name>
    <dbReference type="NCBI Taxonomy" id="432359"/>
    <lineage>
        <taxon>Eukaryota</taxon>
        <taxon>Sar</taxon>
        <taxon>Alveolata</taxon>
        <taxon>Apicomplexa</taxon>
        <taxon>Conoidasida</taxon>
        <taxon>Coccidia</taxon>
        <taxon>Eucoccidiorida</taxon>
        <taxon>Eimeriorina</taxon>
        <taxon>Sarcocystidae</taxon>
        <taxon>Toxoplasma</taxon>
    </lineage>
</organism>
<dbReference type="AlphaFoldDB" id="A0A0F7VFA1"/>
<evidence type="ECO:0000256" key="1">
    <source>
        <dbReference type="ARBA" id="ARBA00049360"/>
    </source>
</evidence>
<evidence type="ECO:0000313" key="4">
    <source>
        <dbReference type="EMBL" id="CEL78512.1"/>
    </source>
</evidence>
<dbReference type="PANTHER" id="PTHR11937">
    <property type="entry name" value="ACTIN"/>
    <property type="match status" value="1"/>
</dbReference>
<dbReference type="SUPFAM" id="SSF53067">
    <property type="entry name" value="Actin-like ATPase domain"/>
    <property type="match status" value="3"/>
</dbReference>
<evidence type="ECO:0000256" key="3">
    <source>
        <dbReference type="SAM" id="MobiDB-lite"/>
    </source>
</evidence>
<feature type="compositionally biased region" description="Basic and acidic residues" evidence="3">
    <location>
        <begin position="109"/>
        <end position="132"/>
    </location>
</feature>
<name>A0A0F7VFA1_TOXGV</name>
<dbReference type="Gene3D" id="3.90.640.10">
    <property type="entry name" value="Actin, Chain A, domain 4"/>
    <property type="match status" value="2"/>
</dbReference>
<feature type="compositionally biased region" description="Basic and acidic residues" evidence="3">
    <location>
        <begin position="296"/>
        <end position="329"/>
    </location>
</feature>